<dbReference type="Gene3D" id="1.25.40.10">
    <property type="entry name" value="Tetratricopeptide repeat domain"/>
    <property type="match status" value="1"/>
</dbReference>
<dbReference type="PIRSF" id="PIRSF035836">
    <property type="entry name" value="UCP035836"/>
    <property type="match status" value="1"/>
</dbReference>
<dbReference type="PROSITE" id="PS51257">
    <property type="entry name" value="PROKAR_LIPOPROTEIN"/>
    <property type="match status" value="1"/>
</dbReference>
<proteinExistence type="predicted"/>
<comment type="caution">
    <text evidence="1">The sequence shown here is derived from an EMBL/GenBank/DDBJ whole genome shotgun (WGS) entry which is preliminary data.</text>
</comment>
<dbReference type="Proteomes" id="UP000631694">
    <property type="component" value="Unassembled WGS sequence"/>
</dbReference>
<evidence type="ECO:0000313" key="2">
    <source>
        <dbReference type="Proteomes" id="UP000631694"/>
    </source>
</evidence>
<dbReference type="InterPro" id="IPR011717">
    <property type="entry name" value="TPR-4"/>
</dbReference>
<name>A0A931MYI2_9HYPH</name>
<gene>
    <name evidence="1" type="ORF">I5731_11490</name>
</gene>
<dbReference type="Pfam" id="PF07721">
    <property type="entry name" value="TPR_4"/>
    <property type="match status" value="3"/>
</dbReference>
<dbReference type="RefSeq" id="WP_197311512.1">
    <property type="nucleotide sequence ID" value="NZ_JADZLT010000050.1"/>
</dbReference>
<dbReference type="InterPro" id="IPR011990">
    <property type="entry name" value="TPR-like_helical_dom_sf"/>
</dbReference>
<organism evidence="1 2">
    <name type="scientific">Methylobrevis albus</name>
    <dbReference type="NCBI Taxonomy" id="2793297"/>
    <lineage>
        <taxon>Bacteria</taxon>
        <taxon>Pseudomonadati</taxon>
        <taxon>Pseudomonadota</taxon>
        <taxon>Alphaproteobacteria</taxon>
        <taxon>Hyphomicrobiales</taxon>
        <taxon>Pleomorphomonadaceae</taxon>
        <taxon>Methylobrevis</taxon>
    </lineage>
</organism>
<dbReference type="InterPro" id="IPR014596">
    <property type="entry name" value="UCP035836"/>
</dbReference>
<dbReference type="GO" id="GO:0042802">
    <property type="term" value="F:identical protein binding"/>
    <property type="evidence" value="ECO:0007669"/>
    <property type="project" value="InterPro"/>
</dbReference>
<accession>A0A931MYI2</accession>
<protein>
    <submittedName>
        <fullName evidence="1">Tetratricopeptide repeat protein</fullName>
    </submittedName>
</protein>
<keyword evidence="2" id="KW-1185">Reference proteome</keyword>
<reference evidence="1" key="1">
    <citation type="submission" date="2020-12" db="EMBL/GenBank/DDBJ databases">
        <title>Methylobrevis albus sp. nov., isolated from fresh water lack sediment.</title>
        <authorList>
            <person name="Zou Q."/>
        </authorList>
    </citation>
    <scope>NUCLEOTIDE SEQUENCE</scope>
    <source>
        <strain evidence="1">L22</strain>
    </source>
</reference>
<evidence type="ECO:0000313" key="1">
    <source>
        <dbReference type="EMBL" id="MBH0238447.1"/>
    </source>
</evidence>
<dbReference type="EMBL" id="JADZLT010000050">
    <property type="protein sequence ID" value="MBH0238447.1"/>
    <property type="molecule type" value="Genomic_DNA"/>
</dbReference>
<dbReference type="AlphaFoldDB" id="A0A931MYI2"/>
<sequence length="274" mass="28949">MRQPSARLPLLRALPRTAAVACVLAATLLGGCALNRGPAIGTHGGPTITSSSKLTDAQLAQATQAWGQRYDKNPGDRATILNYAAALRLSGQTDQAVAVLQKGMIAFKKDRAISASYGKALAANGDFEQALTVIRSAQTPDRPDWALLSAEGAILDQVGQGNAARQLYAKALGIVPEEPSVLNNMGLSYLLAGELTKSEEVLRRAAAQPKATSRIRQNLALVLGLQGRFAEAEAVASNELDPQQAAANVAYLKSMMTQANTWKDIESSEKKRAG</sequence>
<dbReference type="SUPFAM" id="SSF48452">
    <property type="entry name" value="TPR-like"/>
    <property type="match status" value="1"/>
</dbReference>